<evidence type="ECO:0000259" key="1">
    <source>
        <dbReference type="Pfam" id="PF22124"/>
    </source>
</evidence>
<dbReference type="GO" id="GO:0004560">
    <property type="term" value="F:alpha-L-fucosidase activity"/>
    <property type="evidence" value="ECO:0007669"/>
    <property type="project" value="TreeGrafter"/>
</dbReference>
<dbReference type="Pfam" id="PF22124">
    <property type="entry name" value="Glyco_hydro_95_cat"/>
    <property type="match status" value="1"/>
</dbReference>
<proteinExistence type="predicted"/>
<accession>A0A8J3DD28</accession>
<dbReference type="InterPro" id="IPR054363">
    <property type="entry name" value="GH95_cat"/>
</dbReference>
<organism evidence="2 3">
    <name type="scientific">Persicitalea jodogahamensis</name>
    <dbReference type="NCBI Taxonomy" id="402147"/>
    <lineage>
        <taxon>Bacteria</taxon>
        <taxon>Pseudomonadati</taxon>
        <taxon>Bacteroidota</taxon>
        <taxon>Cytophagia</taxon>
        <taxon>Cytophagales</taxon>
        <taxon>Spirosomataceae</taxon>
        <taxon>Persicitalea</taxon>
    </lineage>
</organism>
<dbReference type="Gene3D" id="1.50.10.10">
    <property type="match status" value="1"/>
</dbReference>
<keyword evidence="3" id="KW-1185">Reference proteome</keyword>
<dbReference type="InterPro" id="IPR012341">
    <property type="entry name" value="6hp_glycosidase-like_sf"/>
</dbReference>
<dbReference type="GO" id="GO:0005975">
    <property type="term" value="P:carbohydrate metabolic process"/>
    <property type="evidence" value="ECO:0007669"/>
    <property type="project" value="InterPro"/>
</dbReference>
<protein>
    <recommendedName>
        <fullName evidence="1">Glycosyl hydrolase family 95 catalytic domain-containing protein</fullName>
    </recommendedName>
</protein>
<feature type="domain" description="Glycosyl hydrolase family 95 catalytic" evidence="1">
    <location>
        <begin position="15"/>
        <end position="71"/>
    </location>
</feature>
<reference evidence="2 3" key="1">
    <citation type="journal article" date="2014" name="Int. J. Syst. Evol. Microbiol.">
        <title>Complete genome sequence of Corynebacterium casei LMG S-19264T (=DSM 44701T), isolated from a smear-ripened cheese.</title>
        <authorList>
            <consortium name="US DOE Joint Genome Institute (JGI-PGF)"/>
            <person name="Walter F."/>
            <person name="Albersmeier A."/>
            <person name="Kalinowski J."/>
            <person name="Ruckert C."/>
        </authorList>
    </citation>
    <scope>NUCLEOTIDE SEQUENCE [LARGE SCALE GENOMIC DNA]</scope>
    <source>
        <strain evidence="2 3">KCTC 12866</strain>
    </source>
</reference>
<dbReference type="EMBL" id="BMXF01000006">
    <property type="protein sequence ID" value="GHB84559.1"/>
    <property type="molecule type" value="Genomic_DNA"/>
</dbReference>
<evidence type="ECO:0000313" key="3">
    <source>
        <dbReference type="Proteomes" id="UP000598271"/>
    </source>
</evidence>
<dbReference type="RefSeq" id="WP_189567632.1">
    <property type="nucleotide sequence ID" value="NZ_BMXF01000006.1"/>
</dbReference>
<gene>
    <name evidence="2" type="ORF">GCM10007390_44630</name>
</gene>
<sequence length="71" mass="8079">MKFSVSLHRCISIKILPPWNGAYTININTEMNCWPAKLPNLSECQELFLKITKELTVNGTETARSMHDNEG</sequence>
<dbReference type="PANTHER" id="PTHR31084">
    <property type="entry name" value="ALPHA-L-FUCOSIDASE 2"/>
    <property type="match status" value="1"/>
</dbReference>
<comment type="caution">
    <text evidence="2">The sequence shown here is derived from an EMBL/GenBank/DDBJ whole genome shotgun (WGS) entry which is preliminary data.</text>
</comment>
<dbReference type="PANTHER" id="PTHR31084:SF0">
    <property type="entry name" value="ALPHA-L-FUCOSIDASE 2"/>
    <property type="match status" value="1"/>
</dbReference>
<evidence type="ECO:0000313" key="2">
    <source>
        <dbReference type="EMBL" id="GHB84559.1"/>
    </source>
</evidence>
<dbReference type="Proteomes" id="UP000598271">
    <property type="component" value="Unassembled WGS sequence"/>
</dbReference>
<dbReference type="AlphaFoldDB" id="A0A8J3DD28"/>
<name>A0A8J3DD28_9BACT</name>